<evidence type="ECO:0000256" key="3">
    <source>
        <dbReference type="ARBA" id="ARBA00016090"/>
    </source>
</evidence>
<evidence type="ECO:0000313" key="9">
    <source>
        <dbReference type="Proteomes" id="UP001291653"/>
    </source>
</evidence>
<proteinExistence type="predicted"/>
<dbReference type="InterPro" id="IPR029055">
    <property type="entry name" value="Ntn_hydrolases_N"/>
</dbReference>
<evidence type="ECO:0000256" key="5">
    <source>
        <dbReference type="ARBA" id="ARBA00022679"/>
    </source>
</evidence>
<evidence type="ECO:0000256" key="1">
    <source>
        <dbReference type="ARBA" id="ARBA00001031"/>
    </source>
</evidence>
<dbReference type="EC" id="2.6.1.16" evidence="2"/>
<keyword evidence="9" id="KW-1185">Reference proteome</keyword>
<evidence type="ECO:0000256" key="6">
    <source>
        <dbReference type="ARBA" id="ARBA00022962"/>
    </source>
</evidence>
<dbReference type="InterPro" id="IPR047084">
    <property type="entry name" value="GFAT_N"/>
</dbReference>
<evidence type="ECO:0000313" key="8">
    <source>
        <dbReference type="EMBL" id="GLF97600.1"/>
    </source>
</evidence>
<organism evidence="8 9">
    <name type="scientific">Streptomyces yaizuensis</name>
    <dbReference type="NCBI Taxonomy" id="2989713"/>
    <lineage>
        <taxon>Bacteria</taxon>
        <taxon>Bacillati</taxon>
        <taxon>Actinomycetota</taxon>
        <taxon>Actinomycetes</taxon>
        <taxon>Kitasatosporales</taxon>
        <taxon>Streptomycetaceae</taxon>
        <taxon>Streptomyces</taxon>
    </lineage>
</organism>
<sequence>MCAIVGYVGGRSALEVVVAGLERLTGRVYDSAGVAILSDGGLATAKKAGPLERLAEELRRRPLPSGPTGVGHIRRATLGGADDTNAHPQLDNAGRVAVVHDGMIDNHAALRAELAGRGHAFASDTDTEVVAHLLAESYSSCGDLTEAMRQVHGRLEGAYAVVAVAADEPDTLVAACRDALLVVGVGEGEYFVASDAAAFADQTRSVIEPGRDRVVEVRRDAVLVLDPDGVPVAVRPYELGLPAAGPG</sequence>
<dbReference type="Proteomes" id="UP001291653">
    <property type="component" value="Unassembled WGS sequence"/>
</dbReference>
<comment type="catalytic activity">
    <reaction evidence="1">
        <text>D-fructose 6-phosphate + L-glutamine = D-glucosamine 6-phosphate + L-glutamate</text>
        <dbReference type="Rhea" id="RHEA:13237"/>
        <dbReference type="ChEBI" id="CHEBI:29985"/>
        <dbReference type="ChEBI" id="CHEBI:58359"/>
        <dbReference type="ChEBI" id="CHEBI:58725"/>
        <dbReference type="ChEBI" id="CHEBI:61527"/>
        <dbReference type="EC" id="2.6.1.16"/>
    </reaction>
</comment>
<keyword evidence="4 8" id="KW-0032">Aminotransferase</keyword>
<dbReference type="Pfam" id="PF13522">
    <property type="entry name" value="GATase_6"/>
    <property type="match status" value="1"/>
</dbReference>
<feature type="domain" description="Glutamine amidotransferase type-2" evidence="7">
    <location>
        <begin position="2"/>
        <end position="228"/>
    </location>
</feature>
<dbReference type="EMBL" id="BSBI01000011">
    <property type="protein sequence ID" value="GLF97600.1"/>
    <property type="molecule type" value="Genomic_DNA"/>
</dbReference>
<dbReference type="GO" id="GO:0008483">
    <property type="term" value="F:transaminase activity"/>
    <property type="evidence" value="ECO:0007669"/>
    <property type="project" value="UniProtKB-KW"/>
</dbReference>
<evidence type="ECO:0000256" key="2">
    <source>
        <dbReference type="ARBA" id="ARBA00012916"/>
    </source>
</evidence>
<dbReference type="InterPro" id="IPR017932">
    <property type="entry name" value="GATase_2_dom"/>
</dbReference>
<dbReference type="PANTHER" id="PTHR10937:SF0">
    <property type="entry name" value="GLUTAMINE--FRUCTOSE-6-PHOSPHATE TRANSAMINASE (ISOMERIZING)"/>
    <property type="match status" value="1"/>
</dbReference>
<dbReference type="PROSITE" id="PS51278">
    <property type="entry name" value="GATASE_TYPE_2"/>
    <property type="match status" value="1"/>
</dbReference>
<dbReference type="Gene3D" id="3.60.20.10">
    <property type="entry name" value="Glutamine Phosphoribosylpyrophosphate, subunit 1, domain 1"/>
    <property type="match status" value="1"/>
</dbReference>
<dbReference type="SUPFAM" id="SSF56235">
    <property type="entry name" value="N-terminal nucleophile aminohydrolases (Ntn hydrolases)"/>
    <property type="match status" value="1"/>
</dbReference>
<evidence type="ECO:0000259" key="7">
    <source>
        <dbReference type="PROSITE" id="PS51278"/>
    </source>
</evidence>
<name>A0ABQ5P4X4_9ACTN</name>
<keyword evidence="5" id="KW-0808">Transferase</keyword>
<comment type="caution">
    <text evidence="8">The sequence shown here is derived from an EMBL/GenBank/DDBJ whole genome shotgun (WGS) entry which is preliminary data.</text>
</comment>
<keyword evidence="6" id="KW-0315">Glutamine amidotransferase</keyword>
<dbReference type="CDD" id="cd00714">
    <property type="entry name" value="GFAT"/>
    <property type="match status" value="1"/>
</dbReference>
<accession>A0ABQ5P4X4</accession>
<protein>
    <recommendedName>
        <fullName evidence="3">Glutamine--fructose-6-phosphate aminotransferase [isomerizing]</fullName>
        <ecNumber evidence="2">2.6.1.16</ecNumber>
    </recommendedName>
</protein>
<evidence type="ECO:0000256" key="4">
    <source>
        <dbReference type="ARBA" id="ARBA00022576"/>
    </source>
</evidence>
<reference evidence="8 9" key="1">
    <citation type="submission" date="2022-10" db="EMBL/GenBank/DDBJ databases">
        <title>Draft genome sequence of Streptomyces sp. YSPA8.</title>
        <authorList>
            <person name="Moriuchi R."/>
            <person name="Dohra H."/>
            <person name="Yamamura H."/>
            <person name="Kodani S."/>
        </authorList>
    </citation>
    <scope>NUCLEOTIDE SEQUENCE [LARGE SCALE GENOMIC DNA]</scope>
    <source>
        <strain evidence="8 9">YSPA8</strain>
    </source>
</reference>
<gene>
    <name evidence="8" type="ORF">SYYSPA8_24905</name>
</gene>
<dbReference type="PANTHER" id="PTHR10937">
    <property type="entry name" value="GLUCOSAMINE--FRUCTOSE-6-PHOSPHATE AMINOTRANSFERASE, ISOMERIZING"/>
    <property type="match status" value="1"/>
</dbReference>